<name>A0A401XNJ6_9FLAO</name>
<evidence type="ECO:0000256" key="2">
    <source>
        <dbReference type="ARBA" id="ARBA00007357"/>
    </source>
</evidence>
<dbReference type="GO" id="GO:0004222">
    <property type="term" value="F:metalloendopeptidase activity"/>
    <property type="evidence" value="ECO:0007669"/>
    <property type="project" value="InterPro"/>
</dbReference>
<evidence type="ECO:0000256" key="4">
    <source>
        <dbReference type="ARBA" id="ARBA00022723"/>
    </source>
</evidence>
<evidence type="ECO:0000256" key="3">
    <source>
        <dbReference type="ARBA" id="ARBA00022670"/>
    </source>
</evidence>
<dbReference type="Proteomes" id="UP000286715">
    <property type="component" value="Unassembled WGS sequence"/>
</dbReference>
<evidence type="ECO:0000256" key="6">
    <source>
        <dbReference type="ARBA" id="ARBA00022833"/>
    </source>
</evidence>
<dbReference type="RefSeq" id="WP_160160586.1">
    <property type="nucleotide sequence ID" value="NZ_BHZE01000026.1"/>
</dbReference>
<evidence type="ECO:0000256" key="7">
    <source>
        <dbReference type="ARBA" id="ARBA00023049"/>
    </source>
</evidence>
<organism evidence="10 11">
    <name type="scientific">Thermaurantimonas aggregans</name>
    <dbReference type="NCBI Taxonomy" id="2173829"/>
    <lineage>
        <taxon>Bacteria</taxon>
        <taxon>Pseudomonadati</taxon>
        <taxon>Bacteroidota</taxon>
        <taxon>Flavobacteriia</taxon>
        <taxon>Flavobacteriales</taxon>
        <taxon>Schleiferiaceae</taxon>
        <taxon>Thermaurantimonas</taxon>
    </lineage>
</organism>
<keyword evidence="3" id="KW-0645">Protease</keyword>
<dbReference type="GO" id="GO:0016485">
    <property type="term" value="P:protein processing"/>
    <property type="evidence" value="ECO:0007669"/>
    <property type="project" value="TreeGrafter"/>
</dbReference>
<comment type="similarity">
    <text evidence="2">Belongs to the peptidase M13 family.</text>
</comment>
<keyword evidence="4" id="KW-0479">Metal-binding</keyword>
<dbReference type="Gene3D" id="3.40.390.10">
    <property type="entry name" value="Collagenase (Catalytic Domain)"/>
    <property type="match status" value="1"/>
</dbReference>
<dbReference type="EMBL" id="BHZE01000026">
    <property type="protein sequence ID" value="GCD78562.1"/>
    <property type="molecule type" value="Genomic_DNA"/>
</dbReference>
<dbReference type="PROSITE" id="PS51885">
    <property type="entry name" value="NEPRILYSIN"/>
    <property type="match status" value="1"/>
</dbReference>
<accession>A0A401XNJ6</accession>
<dbReference type="CDD" id="cd08662">
    <property type="entry name" value="M13"/>
    <property type="match status" value="1"/>
</dbReference>
<dbReference type="InterPro" id="IPR008753">
    <property type="entry name" value="Peptidase_M13_N"/>
</dbReference>
<keyword evidence="5" id="KW-0378">Hydrolase</keyword>
<proteinExistence type="inferred from homology"/>
<keyword evidence="11" id="KW-1185">Reference proteome</keyword>
<dbReference type="InterPro" id="IPR042089">
    <property type="entry name" value="Peptidase_M13_dom_2"/>
</dbReference>
<dbReference type="Pfam" id="PF05649">
    <property type="entry name" value="Peptidase_M13_N"/>
    <property type="match status" value="1"/>
</dbReference>
<dbReference type="PANTHER" id="PTHR11733">
    <property type="entry name" value="ZINC METALLOPROTEASE FAMILY M13 NEPRILYSIN-RELATED"/>
    <property type="match status" value="1"/>
</dbReference>
<sequence>MNWKRLVVASAISLTVTACKSVKTDSAGASTKSAAQGIPGFDVTLLEPKYSPCEDFYMYTTARWMERNPIPESESRWGSFNILIEKNNERLYQILQEYSRQNAPAEKYSARQLCADFYAAAMDSATIESKALNEIEPLLSLTNQITNVKTLVDWFTYAMQAGIRIPFYMGVRTDAKNPERYIVYWGQSGLSLPDRDNYLRTDSVTLYQQREYKKFLSDFFALHRVRKPEQATEMCEAVYAIETELARLHMARQDMRKPELTYNKMTVSEANQMTFYLKPGEFLRQFGVTTDSVVITHVNYLKALDSVLLKFKPEQWRAYAVWKTYEAYIDALPYAFVKRHFDFFSGVLYGTQTMKPRWKRILAKMNDGLSEPLGRLFAERYFSPEAKADVELMVENIREVFRQRIATRDWMTEETKQKALEKLNAFTYKIGYPNKWKSYEGLEITSTSYVRNLQNIRQFQFRDNLSRLGKPVDKDEWFMGAHIVNAYYNPTFNEIVFPAGILQPPFYDPKADAAINYGAIGGVIGHEFSHGFDDQGRKYNAFGQLSNWWNAVDSAQFESRARLLAEHYSMYEPLPGYAVNGKMTLGENIADLGGLTLAYYAYQRYKATYPAGTLAGFTPEQRVFLGWAQVWQSNVTDGYLRIQVTTDYHSPARYRVNGPMSMMKEFREAWGCKEGDPMVKEADKRVVIW</sequence>
<dbReference type="SUPFAM" id="SSF55486">
    <property type="entry name" value="Metalloproteases ('zincins'), catalytic domain"/>
    <property type="match status" value="1"/>
</dbReference>
<gene>
    <name evidence="10" type="ORF">JCM31826_20440</name>
</gene>
<dbReference type="PROSITE" id="PS51257">
    <property type="entry name" value="PROKAR_LIPOPROTEIN"/>
    <property type="match status" value="1"/>
</dbReference>
<dbReference type="InterPro" id="IPR024079">
    <property type="entry name" value="MetalloPept_cat_dom_sf"/>
</dbReference>
<keyword evidence="6" id="KW-0862">Zinc</keyword>
<evidence type="ECO:0000259" key="8">
    <source>
        <dbReference type="Pfam" id="PF01431"/>
    </source>
</evidence>
<dbReference type="GO" id="GO:0005886">
    <property type="term" value="C:plasma membrane"/>
    <property type="evidence" value="ECO:0007669"/>
    <property type="project" value="TreeGrafter"/>
</dbReference>
<dbReference type="Pfam" id="PF01431">
    <property type="entry name" value="Peptidase_M13"/>
    <property type="match status" value="1"/>
</dbReference>
<evidence type="ECO:0000256" key="5">
    <source>
        <dbReference type="ARBA" id="ARBA00022801"/>
    </source>
</evidence>
<evidence type="ECO:0000259" key="9">
    <source>
        <dbReference type="Pfam" id="PF05649"/>
    </source>
</evidence>
<feature type="domain" description="Peptidase M13 C-terminal" evidence="8">
    <location>
        <begin position="485"/>
        <end position="686"/>
    </location>
</feature>
<evidence type="ECO:0000256" key="1">
    <source>
        <dbReference type="ARBA" id="ARBA00001947"/>
    </source>
</evidence>
<dbReference type="InterPro" id="IPR018497">
    <property type="entry name" value="Peptidase_M13_C"/>
</dbReference>
<dbReference type="PANTHER" id="PTHR11733:SF167">
    <property type="entry name" value="FI17812P1-RELATED"/>
    <property type="match status" value="1"/>
</dbReference>
<evidence type="ECO:0000313" key="10">
    <source>
        <dbReference type="EMBL" id="GCD78562.1"/>
    </source>
</evidence>
<keyword evidence="7" id="KW-0482">Metalloprotease</keyword>
<feature type="domain" description="Peptidase M13 N-terminal" evidence="9">
    <location>
        <begin position="52"/>
        <end position="433"/>
    </location>
</feature>
<evidence type="ECO:0000313" key="11">
    <source>
        <dbReference type="Proteomes" id="UP000286715"/>
    </source>
</evidence>
<dbReference type="GO" id="GO:0046872">
    <property type="term" value="F:metal ion binding"/>
    <property type="evidence" value="ECO:0007669"/>
    <property type="project" value="UniProtKB-KW"/>
</dbReference>
<dbReference type="PRINTS" id="PR00786">
    <property type="entry name" value="NEPRILYSIN"/>
</dbReference>
<comment type="caution">
    <text evidence="10">The sequence shown here is derived from an EMBL/GenBank/DDBJ whole genome shotgun (WGS) entry which is preliminary data.</text>
</comment>
<dbReference type="OrthoDB" id="9775677at2"/>
<protein>
    <submittedName>
        <fullName evidence="10">Peptidase</fullName>
    </submittedName>
</protein>
<reference evidence="10 11" key="1">
    <citation type="submission" date="2018-11" db="EMBL/GenBank/DDBJ databases">
        <title>Schleiferia aggregans sp. nov., a moderately thermophilic heterotrophic bacterium isolated from microbial mats at a terrestrial hot spring.</title>
        <authorList>
            <person name="Iino T."/>
            <person name="Ohkuma M."/>
            <person name="Haruta S."/>
        </authorList>
    </citation>
    <scope>NUCLEOTIDE SEQUENCE [LARGE SCALE GENOMIC DNA]</scope>
    <source>
        <strain evidence="10 11">LA</strain>
    </source>
</reference>
<dbReference type="Gene3D" id="1.10.1380.10">
    <property type="entry name" value="Neutral endopeptidase , domain2"/>
    <property type="match status" value="1"/>
</dbReference>
<dbReference type="InterPro" id="IPR000718">
    <property type="entry name" value="Peptidase_M13"/>
</dbReference>
<comment type="cofactor">
    <cofactor evidence="1">
        <name>Zn(2+)</name>
        <dbReference type="ChEBI" id="CHEBI:29105"/>
    </cofactor>
</comment>
<dbReference type="AlphaFoldDB" id="A0A401XNJ6"/>